<feature type="transmembrane region" description="Helical" evidence="9">
    <location>
        <begin position="21"/>
        <end position="43"/>
    </location>
</feature>
<evidence type="ECO:0000256" key="3">
    <source>
        <dbReference type="ARBA" id="ARBA00022475"/>
    </source>
</evidence>
<protein>
    <submittedName>
        <fullName evidence="11">TRAP transporter small permease</fullName>
    </submittedName>
</protein>
<reference evidence="11" key="1">
    <citation type="submission" date="2023-08" db="EMBL/GenBank/DDBJ databases">
        <title>Complete Genome Sequences of butyrate producing Anaerostipes hadrus strains BA1 and GIF7 isolated from the terminal ileum of a healthy lean male.</title>
        <authorList>
            <person name="Low A."/>
            <person name="Sheludchenko M."/>
            <person name="Cheng H.E."/>
            <person name="Koh X.Q."/>
            <person name="Lee J."/>
        </authorList>
    </citation>
    <scope>NUCLEOTIDE SEQUENCE</scope>
    <source>
        <strain evidence="11">BA1</strain>
    </source>
</reference>
<dbReference type="EMBL" id="CP132968">
    <property type="protein sequence ID" value="WMD16867.1"/>
    <property type="molecule type" value="Genomic_DNA"/>
</dbReference>
<name>A0AAQ3JIZ6_ANAHA</name>
<dbReference type="Pfam" id="PF04290">
    <property type="entry name" value="DctQ"/>
    <property type="match status" value="1"/>
</dbReference>
<feature type="transmembrane region" description="Helical" evidence="9">
    <location>
        <begin position="88"/>
        <end position="112"/>
    </location>
</feature>
<evidence type="ECO:0000313" key="12">
    <source>
        <dbReference type="Proteomes" id="UP001243496"/>
    </source>
</evidence>
<keyword evidence="5 9" id="KW-0812">Transmembrane</keyword>
<dbReference type="GO" id="GO:0022857">
    <property type="term" value="F:transmembrane transporter activity"/>
    <property type="evidence" value="ECO:0007669"/>
    <property type="project" value="TreeGrafter"/>
</dbReference>
<organism evidence="11 12">
    <name type="scientific">Anaerostipes hadrus</name>
    <dbReference type="NCBI Taxonomy" id="649756"/>
    <lineage>
        <taxon>Bacteria</taxon>
        <taxon>Bacillati</taxon>
        <taxon>Bacillota</taxon>
        <taxon>Clostridia</taxon>
        <taxon>Lachnospirales</taxon>
        <taxon>Lachnospiraceae</taxon>
        <taxon>Anaerostipes</taxon>
    </lineage>
</organism>
<evidence type="ECO:0000259" key="10">
    <source>
        <dbReference type="Pfam" id="PF04290"/>
    </source>
</evidence>
<dbReference type="PANTHER" id="PTHR35011:SF2">
    <property type="entry name" value="2,3-DIKETO-L-GULONATE TRAP TRANSPORTER SMALL PERMEASE PROTEIN YIAM"/>
    <property type="match status" value="1"/>
</dbReference>
<keyword evidence="4" id="KW-0997">Cell inner membrane</keyword>
<evidence type="ECO:0000256" key="5">
    <source>
        <dbReference type="ARBA" id="ARBA00022692"/>
    </source>
</evidence>
<evidence type="ECO:0000256" key="7">
    <source>
        <dbReference type="ARBA" id="ARBA00023136"/>
    </source>
</evidence>
<gene>
    <name evidence="11" type="ORF">RBI15_01850</name>
</gene>
<evidence type="ECO:0000256" key="4">
    <source>
        <dbReference type="ARBA" id="ARBA00022519"/>
    </source>
</evidence>
<comment type="similarity">
    <text evidence="8">Belongs to the TRAP transporter small permease family.</text>
</comment>
<evidence type="ECO:0000256" key="1">
    <source>
        <dbReference type="ARBA" id="ARBA00004429"/>
    </source>
</evidence>
<dbReference type="InterPro" id="IPR055348">
    <property type="entry name" value="DctQ"/>
</dbReference>
<comment type="subcellular location">
    <subcellularLocation>
        <location evidence="1">Cell inner membrane</location>
        <topology evidence="1">Multi-pass membrane protein</topology>
    </subcellularLocation>
</comment>
<proteinExistence type="inferred from homology"/>
<keyword evidence="7 9" id="KW-0472">Membrane</keyword>
<keyword evidence="3" id="KW-1003">Cell membrane</keyword>
<dbReference type="RefSeq" id="WP_306857283.1">
    <property type="nucleotide sequence ID" value="NZ_CP132968.1"/>
</dbReference>
<sequence>MKMIFKFDRLINTILRIIVMIMLSIMSIVVFAQVIFRIVHLSIPWSEELSKYLLIWCTFLGSAMCIRKGSLVGLEFLKNSLPQKQQKLLQTFLNLIVCLLLIFLIVVGFWAVKRVCFQITPVLKQSMGLMYAAIPVGSVFMLINQILTTIYLWKGDENA</sequence>
<evidence type="ECO:0000313" key="11">
    <source>
        <dbReference type="EMBL" id="WMD16867.1"/>
    </source>
</evidence>
<dbReference type="PANTHER" id="PTHR35011">
    <property type="entry name" value="2,3-DIKETO-L-GULONATE TRAP TRANSPORTER SMALL PERMEASE PROTEIN YIAM"/>
    <property type="match status" value="1"/>
</dbReference>
<feature type="domain" description="Tripartite ATP-independent periplasmic transporters DctQ component" evidence="10">
    <location>
        <begin position="26"/>
        <end position="154"/>
    </location>
</feature>
<dbReference type="GO" id="GO:0015740">
    <property type="term" value="P:C4-dicarboxylate transport"/>
    <property type="evidence" value="ECO:0007669"/>
    <property type="project" value="TreeGrafter"/>
</dbReference>
<accession>A0AAQ3JIZ6</accession>
<evidence type="ECO:0000256" key="8">
    <source>
        <dbReference type="ARBA" id="ARBA00038436"/>
    </source>
</evidence>
<dbReference type="AlphaFoldDB" id="A0AAQ3JIZ6"/>
<keyword evidence="6 9" id="KW-1133">Transmembrane helix</keyword>
<evidence type="ECO:0000256" key="9">
    <source>
        <dbReference type="SAM" id="Phobius"/>
    </source>
</evidence>
<dbReference type="Proteomes" id="UP001243496">
    <property type="component" value="Chromosome"/>
</dbReference>
<evidence type="ECO:0000256" key="6">
    <source>
        <dbReference type="ARBA" id="ARBA00022989"/>
    </source>
</evidence>
<evidence type="ECO:0000256" key="2">
    <source>
        <dbReference type="ARBA" id="ARBA00022448"/>
    </source>
</evidence>
<dbReference type="GO" id="GO:0005886">
    <property type="term" value="C:plasma membrane"/>
    <property type="evidence" value="ECO:0007669"/>
    <property type="project" value="UniProtKB-SubCell"/>
</dbReference>
<dbReference type="GeneID" id="92740110"/>
<feature type="transmembrane region" description="Helical" evidence="9">
    <location>
        <begin position="132"/>
        <end position="153"/>
    </location>
</feature>
<keyword evidence="2" id="KW-0813">Transport</keyword>
<dbReference type="InterPro" id="IPR007387">
    <property type="entry name" value="TRAP_DctQ"/>
</dbReference>